<name>A0A9D5GX24_PEA</name>
<keyword evidence="4" id="KW-1185">Reference proteome</keyword>
<evidence type="ECO:0000313" key="4">
    <source>
        <dbReference type="Proteomes" id="UP001058974"/>
    </source>
</evidence>
<evidence type="ECO:0000259" key="2">
    <source>
        <dbReference type="Pfam" id="PF02259"/>
    </source>
</evidence>
<dbReference type="PANTHER" id="PTHR11139:SF9">
    <property type="entry name" value="SERINE_THREONINE-PROTEIN KINASE MTOR"/>
    <property type="match status" value="1"/>
</dbReference>
<dbReference type="GO" id="GO:0005737">
    <property type="term" value="C:cytoplasm"/>
    <property type="evidence" value="ECO:0007669"/>
    <property type="project" value="TreeGrafter"/>
</dbReference>
<dbReference type="PANTHER" id="PTHR11139">
    <property type="entry name" value="ATAXIA TELANGIECTASIA MUTATED ATM -RELATED"/>
    <property type="match status" value="1"/>
</dbReference>
<dbReference type="InterPro" id="IPR003151">
    <property type="entry name" value="PIK-rel_kinase_FAT"/>
</dbReference>
<protein>
    <recommendedName>
        <fullName evidence="2">PIK-related kinase FAT domain-containing protein</fullName>
    </recommendedName>
</protein>
<evidence type="ECO:0000256" key="1">
    <source>
        <dbReference type="SAM" id="MobiDB-lite"/>
    </source>
</evidence>
<dbReference type="Pfam" id="PF02259">
    <property type="entry name" value="FAT"/>
    <property type="match status" value="1"/>
</dbReference>
<gene>
    <name evidence="3" type="ORF">KIW84_012706</name>
</gene>
<proteinExistence type="predicted"/>
<comment type="caution">
    <text evidence="3">The sequence shown here is derived from an EMBL/GenBank/DDBJ whole genome shotgun (WGS) entry which is preliminary data.</text>
</comment>
<dbReference type="InterPro" id="IPR050517">
    <property type="entry name" value="DDR_Repair_Kinase"/>
</dbReference>
<dbReference type="GO" id="GO:0031931">
    <property type="term" value="C:TORC1 complex"/>
    <property type="evidence" value="ECO:0007669"/>
    <property type="project" value="TreeGrafter"/>
</dbReference>
<feature type="region of interest" description="Disordered" evidence="1">
    <location>
        <begin position="1"/>
        <end position="22"/>
    </location>
</feature>
<feature type="domain" description="PIK-related kinase FAT" evidence="2">
    <location>
        <begin position="93"/>
        <end position="227"/>
    </location>
</feature>
<reference evidence="3 4" key="1">
    <citation type="journal article" date="2022" name="Nat. Genet.">
        <title>Improved pea reference genome and pan-genome highlight genomic features and evolutionary characteristics.</title>
        <authorList>
            <person name="Yang T."/>
            <person name="Liu R."/>
            <person name="Luo Y."/>
            <person name="Hu S."/>
            <person name="Wang D."/>
            <person name="Wang C."/>
            <person name="Pandey M.K."/>
            <person name="Ge S."/>
            <person name="Xu Q."/>
            <person name="Li N."/>
            <person name="Li G."/>
            <person name="Huang Y."/>
            <person name="Saxena R.K."/>
            <person name="Ji Y."/>
            <person name="Li M."/>
            <person name="Yan X."/>
            <person name="He Y."/>
            <person name="Liu Y."/>
            <person name="Wang X."/>
            <person name="Xiang C."/>
            <person name="Varshney R.K."/>
            <person name="Ding H."/>
            <person name="Gao S."/>
            <person name="Zong X."/>
        </authorList>
    </citation>
    <scope>NUCLEOTIDE SEQUENCE [LARGE SCALE GENOMIC DNA]</scope>
    <source>
        <strain evidence="3 4">cv. Zhongwan 6</strain>
    </source>
</reference>
<sequence length="232" mass="26002">MTSPVSSLTNLEESPSTFDDSHWKNLEVSEEVARDSLTEFTSRLVVDQLKIASTDELLSLNRSDFSNSSICNNFQCSLHKEEDQDSSSLNDMKMVSQCSELDSQDSESTIVCKNDLQNSKDIKSLGEDSKRREAFWALSPGLVEESIKGILDAFLKATQYANKWTKAWHKWALVNTAVMSHYTLRGFPDTATQFVIVAVTGYFHSIACAANSKSVDGSLQDILRLLTLWFNH</sequence>
<dbReference type="AlphaFoldDB" id="A0A9D5GX24"/>
<dbReference type="GO" id="GO:0016242">
    <property type="term" value="P:negative regulation of macroautophagy"/>
    <property type="evidence" value="ECO:0007669"/>
    <property type="project" value="TreeGrafter"/>
</dbReference>
<accession>A0A9D5GX24</accession>
<dbReference type="GO" id="GO:0004674">
    <property type="term" value="F:protein serine/threonine kinase activity"/>
    <property type="evidence" value="ECO:0007669"/>
    <property type="project" value="TreeGrafter"/>
</dbReference>
<dbReference type="EMBL" id="JAMSHJ010000001">
    <property type="protein sequence ID" value="KAI5444183.1"/>
    <property type="molecule type" value="Genomic_DNA"/>
</dbReference>
<organism evidence="3 4">
    <name type="scientific">Pisum sativum</name>
    <name type="common">Garden pea</name>
    <name type="synonym">Lathyrus oleraceus</name>
    <dbReference type="NCBI Taxonomy" id="3888"/>
    <lineage>
        <taxon>Eukaryota</taxon>
        <taxon>Viridiplantae</taxon>
        <taxon>Streptophyta</taxon>
        <taxon>Embryophyta</taxon>
        <taxon>Tracheophyta</taxon>
        <taxon>Spermatophyta</taxon>
        <taxon>Magnoliopsida</taxon>
        <taxon>eudicotyledons</taxon>
        <taxon>Gunneridae</taxon>
        <taxon>Pentapetalae</taxon>
        <taxon>rosids</taxon>
        <taxon>fabids</taxon>
        <taxon>Fabales</taxon>
        <taxon>Fabaceae</taxon>
        <taxon>Papilionoideae</taxon>
        <taxon>50 kb inversion clade</taxon>
        <taxon>NPAAA clade</taxon>
        <taxon>Hologalegina</taxon>
        <taxon>IRL clade</taxon>
        <taxon>Fabeae</taxon>
        <taxon>Lathyrus</taxon>
    </lineage>
</organism>
<dbReference type="Proteomes" id="UP001058974">
    <property type="component" value="Chromosome 1"/>
</dbReference>
<dbReference type="Gramene" id="Psat01G0270600-T1">
    <property type="protein sequence ID" value="KAI5444183.1"/>
    <property type="gene ID" value="KIW84_012706"/>
</dbReference>
<dbReference type="GO" id="GO:0005634">
    <property type="term" value="C:nucleus"/>
    <property type="evidence" value="ECO:0007669"/>
    <property type="project" value="TreeGrafter"/>
</dbReference>
<dbReference type="GO" id="GO:0031932">
    <property type="term" value="C:TORC2 complex"/>
    <property type="evidence" value="ECO:0007669"/>
    <property type="project" value="TreeGrafter"/>
</dbReference>
<feature type="compositionally biased region" description="Polar residues" evidence="1">
    <location>
        <begin position="1"/>
        <end position="18"/>
    </location>
</feature>
<dbReference type="GO" id="GO:0031929">
    <property type="term" value="P:TOR signaling"/>
    <property type="evidence" value="ECO:0007669"/>
    <property type="project" value="TreeGrafter"/>
</dbReference>
<evidence type="ECO:0000313" key="3">
    <source>
        <dbReference type="EMBL" id="KAI5444183.1"/>
    </source>
</evidence>